<feature type="compositionally biased region" description="Pro residues" evidence="1">
    <location>
        <begin position="112"/>
        <end position="122"/>
    </location>
</feature>
<evidence type="ECO:0000313" key="5">
    <source>
        <dbReference type="WBParaSite" id="TASK_0000557301-mRNA-1"/>
    </source>
</evidence>
<dbReference type="Proteomes" id="UP000282613">
    <property type="component" value="Unassembled WGS sequence"/>
</dbReference>
<gene>
    <name evidence="3" type="ORF">TASK_LOCUS5574</name>
</gene>
<name>A0A0R3W5Z0_TAEAS</name>
<reference evidence="5" key="1">
    <citation type="submission" date="2017-02" db="UniProtKB">
        <authorList>
            <consortium name="WormBaseParasite"/>
        </authorList>
    </citation>
    <scope>IDENTIFICATION</scope>
</reference>
<reference evidence="3 4" key="2">
    <citation type="submission" date="2018-11" db="EMBL/GenBank/DDBJ databases">
        <authorList>
            <consortium name="Pathogen Informatics"/>
        </authorList>
    </citation>
    <scope>NUCLEOTIDE SEQUENCE [LARGE SCALE GENOMIC DNA]</scope>
</reference>
<dbReference type="Pfam" id="PF18996">
    <property type="entry name" value="DUF5726"/>
    <property type="match status" value="1"/>
</dbReference>
<protein>
    <submittedName>
        <fullName evidence="5">DUF5726 domain-containing protein</fullName>
    </submittedName>
</protein>
<evidence type="ECO:0000313" key="3">
    <source>
        <dbReference type="EMBL" id="VDK35295.1"/>
    </source>
</evidence>
<evidence type="ECO:0000313" key="4">
    <source>
        <dbReference type="Proteomes" id="UP000282613"/>
    </source>
</evidence>
<dbReference type="EMBL" id="UYRS01018426">
    <property type="protein sequence ID" value="VDK35295.1"/>
    <property type="molecule type" value="Genomic_DNA"/>
</dbReference>
<sequence>SAAESLADPPRSPARAIPGSSKRRSHCCAILSQLAIDQRVQSLAREFFSETKRVINWVAVQFRVGVQPPTIAAKPHAMRTKDLNQLVEVVTRKRQELLLTSAHQTAHRRPSPPRPRWTPSPQTPRAGEAYYSLSCQPSNASRPFLQALGTLEGYLRRFLLDSGAVESLVNPKAFPDLHHKFRAGPSPIKPLSAEGKKVKAIGEKSLKVTVGKET</sequence>
<keyword evidence="4" id="KW-1185">Reference proteome</keyword>
<feature type="region of interest" description="Disordered" evidence="1">
    <location>
        <begin position="1"/>
        <end position="22"/>
    </location>
</feature>
<feature type="region of interest" description="Disordered" evidence="1">
    <location>
        <begin position="101"/>
        <end position="125"/>
    </location>
</feature>
<dbReference type="InterPro" id="IPR043784">
    <property type="entry name" value="DUF5726"/>
</dbReference>
<dbReference type="WBParaSite" id="TASK_0000557301-mRNA-1">
    <property type="protein sequence ID" value="TASK_0000557301-mRNA-1"/>
    <property type="gene ID" value="TASK_0000557301"/>
</dbReference>
<feature type="domain" description="DUF5726" evidence="2">
    <location>
        <begin position="26"/>
        <end position="53"/>
    </location>
</feature>
<organism evidence="5">
    <name type="scientific">Taenia asiatica</name>
    <name type="common">Asian tapeworm</name>
    <dbReference type="NCBI Taxonomy" id="60517"/>
    <lineage>
        <taxon>Eukaryota</taxon>
        <taxon>Metazoa</taxon>
        <taxon>Spiralia</taxon>
        <taxon>Lophotrochozoa</taxon>
        <taxon>Platyhelminthes</taxon>
        <taxon>Cestoda</taxon>
        <taxon>Eucestoda</taxon>
        <taxon>Cyclophyllidea</taxon>
        <taxon>Taeniidae</taxon>
        <taxon>Taenia</taxon>
    </lineage>
</organism>
<accession>A0A0R3W5Z0</accession>
<evidence type="ECO:0000256" key="1">
    <source>
        <dbReference type="SAM" id="MobiDB-lite"/>
    </source>
</evidence>
<dbReference type="AlphaFoldDB" id="A0A0R3W5Z0"/>
<evidence type="ECO:0000259" key="2">
    <source>
        <dbReference type="Pfam" id="PF18996"/>
    </source>
</evidence>
<proteinExistence type="predicted"/>